<dbReference type="EC" id="1.8.4.11" evidence="2"/>
<dbReference type="Gene3D" id="3.30.1060.10">
    <property type="entry name" value="Peptide methionine sulphoxide reductase MsrA"/>
    <property type="match status" value="1"/>
</dbReference>
<reference evidence="7 8" key="1">
    <citation type="journal article" date="2020" name="Mol. Biol. Evol.">
        <title>Distinct Expression and Methylation Patterns for Genes with Different Fates following a Single Whole-Genome Duplication in Flowering Plants.</title>
        <authorList>
            <person name="Shi T."/>
            <person name="Rahmani R.S."/>
            <person name="Gugger P.F."/>
            <person name="Wang M."/>
            <person name="Li H."/>
            <person name="Zhang Y."/>
            <person name="Li Z."/>
            <person name="Wang Q."/>
            <person name="Van de Peer Y."/>
            <person name="Marchal K."/>
            <person name="Chen J."/>
        </authorList>
    </citation>
    <scope>NUCLEOTIDE SEQUENCE [LARGE SCALE GENOMIC DNA]</scope>
    <source>
        <tissue evidence="7">Leaf</tissue>
    </source>
</reference>
<evidence type="ECO:0000313" key="7">
    <source>
        <dbReference type="EMBL" id="DAD31855.1"/>
    </source>
</evidence>
<dbReference type="InterPro" id="IPR002569">
    <property type="entry name" value="Met_Sox_Rdtase_MsrA_dom"/>
</dbReference>
<dbReference type="HAMAP" id="MF_01401">
    <property type="entry name" value="MsrA"/>
    <property type="match status" value="1"/>
</dbReference>
<name>A0A822YLI9_NELNU</name>
<dbReference type="NCBIfam" id="TIGR00401">
    <property type="entry name" value="msrA"/>
    <property type="match status" value="1"/>
</dbReference>
<keyword evidence="8" id="KW-1185">Reference proteome</keyword>
<dbReference type="InterPro" id="IPR050162">
    <property type="entry name" value="MsrA_MetSO_reductase"/>
</dbReference>
<organism evidence="7 8">
    <name type="scientific">Nelumbo nucifera</name>
    <name type="common">Sacred lotus</name>
    <dbReference type="NCBI Taxonomy" id="4432"/>
    <lineage>
        <taxon>Eukaryota</taxon>
        <taxon>Viridiplantae</taxon>
        <taxon>Streptophyta</taxon>
        <taxon>Embryophyta</taxon>
        <taxon>Tracheophyta</taxon>
        <taxon>Spermatophyta</taxon>
        <taxon>Magnoliopsida</taxon>
        <taxon>Proteales</taxon>
        <taxon>Nelumbonaceae</taxon>
        <taxon>Nelumbo</taxon>
    </lineage>
</organism>
<gene>
    <name evidence="7" type="ORF">HUJ06_010706</name>
</gene>
<dbReference type="InterPro" id="IPR036509">
    <property type="entry name" value="Met_Sox_Rdtase_MsrA_sf"/>
</dbReference>
<dbReference type="Proteomes" id="UP000607653">
    <property type="component" value="Unassembled WGS sequence"/>
</dbReference>
<dbReference type="GO" id="GO:0008113">
    <property type="term" value="F:peptide-methionine (S)-S-oxide reductase activity"/>
    <property type="evidence" value="ECO:0007669"/>
    <property type="project" value="UniProtKB-EC"/>
</dbReference>
<dbReference type="Pfam" id="PF01625">
    <property type="entry name" value="PMSR"/>
    <property type="match status" value="1"/>
</dbReference>
<dbReference type="PANTHER" id="PTHR42799">
    <property type="entry name" value="MITOCHONDRIAL PEPTIDE METHIONINE SULFOXIDE REDUCTASE"/>
    <property type="match status" value="1"/>
</dbReference>
<accession>A0A822YLI9</accession>
<evidence type="ECO:0000256" key="2">
    <source>
        <dbReference type="ARBA" id="ARBA00012502"/>
    </source>
</evidence>
<evidence type="ECO:0000256" key="3">
    <source>
        <dbReference type="ARBA" id="ARBA00023002"/>
    </source>
</evidence>
<feature type="domain" description="Peptide methionine sulphoxide reductase MsrA" evidence="6">
    <location>
        <begin position="35"/>
        <end position="185"/>
    </location>
</feature>
<comment type="similarity">
    <text evidence="1">Belongs to the MsrA Met sulfoxide reductase family.</text>
</comment>
<evidence type="ECO:0000259" key="6">
    <source>
        <dbReference type="Pfam" id="PF01625"/>
    </source>
</evidence>
<evidence type="ECO:0000256" key="1">
    <source>
        <dbReference type="ARBA" id="ARBA00005591"/>
    </source>
</evidence>
<sequence>MYHLLPQSKPQVHDNFSLSETTSTGSIIPPEFLHEAVFSGDRFWEIEAAYGRVDGVVKTATGYYGGTLKKPTHREVCEGRTGHTEAVKVVFDTRKVSFRYLCDFFWETHDPTNKLYLNFGIKTHYRSAIFYADEDQRKQAQESKVRQQMKLNKRIVTKIIPGGLDFCLAENQHQKYYLQKKYRLCEILTLRSTEQFVESNTACKLNGILAMDGKTATDWLERLLRSHNLPKQAKLICEGIIEEFSRNDGEEAATANAP</sequence>
<evidence type="ECO:0000256" key="4">
    <source>
        <dbReference type="ARBA" id="ARBA00030273"/>
    </source>
</evidence>
<protein>
    <recommendedName>
        <fullName evidence="2">peptide-methionine (S)-S-oxide reductase</fullName>
        <ecNumber evidence="2">1.8.4.11</ecNumber>
    </recommendedName>
    <alternativeName>
        <fullName evidence="5">Peptide-methionine (S)-S-oxide reductase</fullName>
    </alternativeName>
    <alternativeName>
        <fullName evidence="4">Protein-methionine-S-oxide reductase</fullName>
    </alternativeName>
</protein>
<evidence type="ECO:0000256" key="5">
    <source>
        <dbReference type="ARBA" id="ARBA00030643"/>
    </source>
</evidence>
<dbReference type="AlphaFoldDB" id="A0A822YLI9"/>
<dbReference type="SUPFAM" id="SSF55068">
    <property type="entry name" value="Peptide methionine sulfoxide reductase"/>
    <property type="match status" value="1"/>
</dbReference>
<evidence type="ECO:0000313" key="8">
    <source>
        <dbReference type="Proteomes" id="UP000607653"/>
    </source>
</evidence>
<keyword evidence="3" id="KW-0560">Oxidoreductase</keyword>
<dbReference type="EMBL" id="DUZY01000003">
    <property type="protein sequence ID" value="DAD31855.1"/>
    <property type="molecule type" value="Genomic_DNA"/>
</dbReference>
<dbReference type="PANTHER" id="PTHR42799:SF26">
    <property type="entry name" value="PEPTIDE-METHIONINE (S)-S-OXIDE REDUCTASE"/>
    <property type="match status" value="1"/>
</dbReference>
<proteinExistence type="inferred from homology"/>
<comment type="caution">
    <text evidence="7">The sequence shown here is derived from an EMBL/GenBank/DDBJ whole genome shotgun (WGS) entry which is preliminary data.</text>
</comment>